<keyword evidence="2" id="KW-1185">Reference proteome</keyword>
<proteinExistence type="predicted"/>
<sequence>MLIQFFVTFILLFEVRGDPGPFIPESFERNSIGVRIRGGEEAPPDIYHFVVSVMDKGHHRCGGTIISKSVILTAAHCLDDTHPWDFSVRVGSLKMDSGGNVYRVVNYVRPREYHTDRFSTKYDVALLKLESPLPTDGKIKPVKLYWPKEEVAAEGTIVTSVGWGLTWSPEDNLKTLRYVHFPLLSSNRCAYHLRNYLGLIGQLCAWSPGKAACRGDSGGPLLLGDRQIGIASVALDCPGGSLPTIYTDVTFFRDWIERNLWHLAGEVVNEWDVKSAIYFPES</sequence>
<comment type="caution">
    <text evidence="1">The sequence shown here is derived from an EMBL/GenBank/DDBJ whole genome shotgun (WGS) entry which is preliminary data.</text>
</comment>
<gene>
    <name evidence="1" type="ORF">QAD02_006630</name>
</gene>
<organism evidence="1 2">
    <name type="scientific">Eretmocerus hayati</name>
    <dbReference type="NCBI Taxonomy" id="131215"/>
    <lineage>
        <taxon>Eukaryota</taxon>
        <taxon>Metazoa</taxon>
        <taxon>Ecdysozoa</taxon>
        <taxon>Arthropoda</taxon>
        <taxon>Hexapoda</taxon>
        <taxon>Insecta</taxon>
        <taxon>Pterygota</taxon>
        <taxon>Neoptera</taxon>
        <taxon>Endopterygota</taxon>
        <taxon>Hymenoptera</taxon>
        <taxon>Apocrita</taxon>
        <taxon>Proctotrupomorpha</taxon>
        <taxon>Chalcidoidea</taxon>
        <taxon>Aphelinidae</taxon>
        <taxon>Aphelininae</taxon>
        <taxon>Eretmocerus</taxon>
    </lineage>
</organism>
<evidence type="ECO:0000313" key="1">
    <source>
        <dbReference type="EMBL" id="KAJ8664968.1"/>
    </source>
</evidence>
<reference evidence="1" key="1">
    <citation type="submission" date="2023-04" db="EMBL/GenBank/DDBJ databases">
        <title>A chromosome-level genome assembly of the parasitoid wasp Eretmocerus hayati.</title>
        <authorList>
            <person name="Zhong Y."/>
            <person name="Liu S."/>
            <person name="Liu Y."/>
        </authorList>
    </citation>
    <scope>NUCLEOTIDE SEQUENCE</scope>
    <source>
        <strain evidence="1">ZJU_SS_LIU_2023</strain>
    </source>
</reference>
<protein>
    <submittedName>
        <fullName evidence="1">Uncharacterized protein</fullName>
    </submittedName>
</protein>
<name>A0ACC2N2K3_9HYME</name>
<evidence type="ECO:0000313" key="2">
    <source>
        <dbReference type="Proteomes" id="UP001239111"/>
    </source>
</evidence>
<dbReference type="EMBL" id="CM056744">
    <property type="protein sequence ID" value="KAJ8664968.1"/>
    <property type="molecule type" value="Genomic_DNA"/>
</dbReference>
<dbReference type="Proteomes" id="UP001239111">
    <property type="component" value="Chromosome 4"/>
</dbReference>
<accession>A0ACC2N2K3</accession>